<dbReference type="InterPro" id="IPR045518">
    <property type="entry name" value="2EXR"/>
</dbReference>
<dbReference type="PANTHER" id="PTHR35910:SF1">
    <property type="entry name" value="2EXR DOMAIN-CONTAINING PROTEIN"/>
    <property type="match status" value="1"/>
</dbReference>
<evidence type="ECO:0000256" key="1">
    <source>
        <dbReference type="SAM" id="MobiDB-lite"/>
    </source>
</evidence>
<dbReference type="PANTHER" id="PTHR35910">
    <property type="entry name" value="2EXR DOMAIN-CONTAINING PROTEIN"/>
    <property type="match status" value="1"/>
</dbReference>
<comment type="caution">
    <text evidence="3">The sequence shown here is derived from an EMBL/GenBank/DDBJ whole genome shotgun (WGS) entry which is preliminary data.</text>
</comment>
<proteinExistence type="predicted"/>
<sequence length="232" mass="26323">MAQTAQTFHLFPHLPTEIRLAIWFICLPRRFLEVDHPHPDGLERGEPNAWDGQRCGTRSTSAANASMPHITAVCRESRQVVLENGQLKYNRISLDIRDCCMTSTGQVHCQSFSLNSGLLGRFGDEPIQLVDARDINTIRTYYRFWVATVTEMPRPIPRPHAFGSMLESEQEYLARIETWHATSTFLLLVAVWEEARVDGFPGVEYPEGIWSPPVAADEMPLVRTHAANENHP</sequence>
<dbReference type="EMBL" id="JAVFKD010000012">
    <property type="protein sequence ID" value="KAK5992331.1"/>
    <property type="molecule type" value="Genomic_DNA"/>
</dbReference>
<feature type="domain" description="2EXR" evidence="2">
    <location>
        <begin position="8"/>
        <end position="89"/>
    </location>
</feature>
<dbReference type="Proteomes" id="UP001338125">
    <property type="component" value="Unassembled WGS sequence"/>
</dbReference>
<evidence type="ECO:0000313" key="3">
    <source>
        <dbReference type="EMBL" id="KAK5992331.1"/>
    </source>
</evidence>
<dbReference type="Pfam" id="PF20150">
    <property type="entry name" value="2EXR"/>
    <property type="match status" value="1"/>
</dbReference>
<gene>
    <name evidence="3" type="ORF">PT974_05734</name>
</gene>
<keyword evidence="4" id="KW-1185">Reference proteome</keyword>
<accession>A0ABR0SKX4</accession>
<feature type="region of interest" description="Disordered" evidence="1">
    <location>
        <begin position="43"/>
        <end position="63"/>
    </location>
</feature>
<evidence type="ECO:0000313" key="4">
    <source>
        <dbReference type="Proteomes" id="UP001338125"/>
    </source>
</evidence>
<name>A0ABR0SKX4_9HYPO</name>
<reference evidence="3 4" key="1">
    <citation type="submission" date="2024-01" db="EMBL/GenBank/DDBJ databases">
        <title>Complete genome of Cladobotryum mycophilum ATHUM6906.</title>
        <authorList>
            <person name="Christinaki A.C."/>
            <person name="Myridakis A.I."/>
            <person name="Kouvelis V.N."/>
        </authorList>
    </citation>
    <scope>NUCLEOTIDE SEQUENCE [LARGE SCALE GENOMIC DNA]</scope>
    <source>
        <strain evidence="3 4">ATHUM6906</strain>
    </source>
</reference>
<evidence type="ECO:0000259" key="2">
    <source>
        <dbReference type="Pfam" id="PF20150"/>
    </source>
</evidence>
<protein>
    <recommendedName>
        <fullName evidence="2">2EXR domain-containing protein</fullName>
    </recommendedName>
</protein>
<organism evidence="3 4">
    <name type="scientific">Cladobotryum mycophilum</name>
    <dbReference type="NCBI Taxonomy" id="491253"/>
    <lineage>
        <taxon>Eukaryota</taxon>
        <taxon>Fungi</taxon>
        <taxon>Dikarya</taxon>
        <taxon>Ascomycota</taxon>
        <taxon>Pezizomycotina</taxon>
        <taxon>Sordariomycetes</taxon>
        <taxon>Hypocreomycetidae</taxon>
        <taxon>Hypocreales</taxon>
        <taxon>Hypocreaceae</taxon>
        <taxon>Cladobotryum</taxon>
    </lineage>
</organism>